<sequence>MPVWLKNPVEGGQGGSAPLRTSFSDEEKLSSANYLI</sequence>
<dbReference type="EMBL" id="APOO01000014">
    <property type="protein sequence ID" value="ENU44319.1"/>
    <property type="molecule type" value="Genomic_DNA"/>
</dbReference>
<organism evidence="2 3">
    <name type="scientific">Acinetobacter seifertii</name>
    <dbReference type="NCBI Taxonomy" id="1530123"/>
    <lineage>
        <taxon>Bacteria</taxon>
        <taxon>Pseudomonadati</taxon>
        <taxon>Pseudomonadota</taxon>
        <taxon>Gammaproteobacteria</taxon>
        <taxon>Moraxellales</taxon>
        <taxon>Moraxellaceae</taxon>
        <taxon>Acinetobacter</taxon>
        <taxon>Acinetobacter calcoaceticus/baumannii complex</taxon>
    </lineage>
</organism>
<reference evidence="2 3" key="2">
    <citation type="journal article" date="2015" name="Int. J. Syst. Evol. Microbiol.">
        <title>Acinetobacter seifertii sp. nov., a member of the Acinetobacter calcoaceticus-Acinetobacter baumannii complex isolated from human clinical specimens.</title>
        <authorList>
            <person name="Nemec A."/>
            <person name="Krizova L."/>
            <person name="Maixnerova M."/>
            <person name="Sedo O."/>
            <person name="Brisse S."/>
            <person name="Higgins P.G."/>
        </authorList>
    </citation>
    <scope>NUCLEOTIDE SEQUENCE [LARGE SCALE GENOMIC DNA]</scope>
    <source>
        <strain evidence="2 3">NIPH 973</strain>
    </source>
</reference>
<name>N8SEU3_9GAMM</name>
<gene>
    <name evidence="2" type="ORF">F985_01008</name>
</gene>
<evidence type="ECO:0000313" key="3">
    <source>
        <dbReference type="Proteomes" id="UP000013065"/>
    </source>
</evidence>
<comment type="caution">
    <text evidence="2">The sequence shown here is derived from an EMBL/GenBank/DDBJ whole genome shotgun (WGS) entry which is preliminary data.</text>
</comment>
<proteinExistence type="predicted"/>
<dbReference type="HOGENOM" id="CLU_3323464_0_0_6"/>
<evidence type="ECO:0000313" key="2">
    <source>
        <dbReference type="EMBL" id="ENU44319.1"/>
    </source>
</evidence>
<evidence type="ECO:0000256" key="1">
    <source>
        <dbReference type="SAM" id="MobiDB-lite"/>
    </source>
</evidence>
<reference evidence="3" key="1">
    <citation type="submission" date="2013-02" db="EMBL/GenBank/DDBJ databases">
        <title>The Genome Sequence of Acinetobacter sp. NIPH 973.</title>
        <authorList>
            <consortium name="The Broad Institute Genome Sequencing Platform"/>
            <consortium name="The Broad Institute Genome Sequencing Center for Infectious Disease"/>
            <person name="Cerqueira G."/>
            <person name="Feldgarden M."/>
            <person name="Courvalin P."/>
            <person name="Perichon B."/>
            <person name="Grillot-Courvalin C."/>
            <person name="Clermont D."/>
            <person name="Rocha E."/>
            <person name="Yoon E.-J."/>
            <person name="Nemec A."/>
            <person name="Walker B."/>
            <person name="Young S.K."/>
            <person name="Zeng Q."/>
            <person name="Gargeya S."/>
            <person name="Fitzgerald M."/>
            <person name="Haas B."/>
            <person name="Abouelleil A."/>
            <person name="Alvarado L."/>
            <person name="Arachchi H.M."/>
            <person name="Berlin A.M."/>
            <person name="Chapman S.B."/>
            <person name="Dewar J."/>
            <person name="Goldberg J."/>
            <person name="Griggs A."/>
            <person name="Gujja S."/>
            <person name="Hansen M."/>
            <person name="Howarth C."/>
            <person name="Imamovic A."/>
            <person name="Larimer J."/>
            <person name="McCowan C."/>
            <person name="Murphy C."/>
            <person name="Neiman D."/>
            <person name="Pearson M."/>
            <person name="Priest M."/>
            <person name="Roberts A."/>
            <person name="Saif S."/>
            <person name="Shea T."/>
            <person name="Sisk P."/>
            <person name="Sykes S."/>
            <person name="Wortman J."/>
            <person name="Nusbaum C."/>
            <person name="Birren B."/>
        </authorList>
    </citation>
    <scope>NUCLEOTIDE SEQUENCE [LARGE SCALE GENOMIC DNA]</scope>
    <source>
        <strain evidence="3">NIPH 973</strain>
    </source>
</reference>
<protein>
    <submittedName>
        <fullName evidence="2">Uncharacterized protein</fullName>
    </submittedName>
</protein>
<feature type="region of interest" description="Disordered" evidence="1">
    <location>
        <begin position="1"/>
        <end position="24"/>
    </location>
</feature>
<accession>N8SEU3</accession>
<dbReference type="Proteomes" id="UP000013065">
    <property type="component" value="Unassembled WGS sequence"/>
</dbReference>
<dbReference type="AlphaFoldDB" id="N8SEU3"/>